<sequence length="245" mass="28992">MQPQTDGILPNAAEDCHLLNRKTVWATLTTKLVEKFKRVNNIERVWDQLSNRKQESYESPTEFSEAIKKLVKKAYPTTKFDDTERKTITIQHFMKGIRPEVKTQILRKFEMKMPDNLEEALKIAEIEDQINQPNRNQVDQETQQQVLQTAKQHERELKSLQEKMDNLTVNSINAVTVRNEESVKNRQALQRQYIPQQQFSQQERGRGMPRRSWNLFVSSEDQIKKSGHIYRNIIVRFNLAISYYQ</sequence>
<accession>A0A914DCT3</accession>
<dbReference type="Proteomes" id="UP000887540">
    <property type="component" value="Unplaced"/>
</dbReference>
<organism evidence="2 3">
    <name type="scientific">Acrobeloides nanus</name>
    <dbReference type="NCBI Taxonomy" id="290746"/>
    <lineage>
        <taxon>Eukaryota</taxon>
        <taxon>Metazoa</taxon>
        <taxon>Ecdysozoa</taxon>
        <taxon>Nematoda</taxon>
        <taxon>Chromadorea</taxon>
        <taxon>Rhabditida</taxon>
        <taxon>Tylenchina</taxon>
        <taxon>Cephalobomorpha</taxon>
        <taxon>Cephaloboidea</taxon>
        <taxon>Cephalobidae</taxon>
        <taxon>Acrobeloides</taxon>
    </lineage>
</organism>
<feature type="coiled-coil region" evidence="1">
    <location>
        <begin position="143"/>
        <end position="170"/>
    </location>
</feature>
<proteinExistence type="predicted"/>
<evidence type="ECO:0000256" key="1">
    <source>
        <dbReference type="SAM" id="Coils"/>
    </source>
</evidence>
<protein>
    <submittedName>
        <fullName evidence="3">Uncharacterized protein</fullName>
    </submittedName>
</protein>
<evidence type="ECO:0000313" key="2">
    <source>
        <dbReference type="Proteomes" id="UP000887540"/>
    </source>
</evidence>
<keyword evidence="2" id="KW-1185">Reference proteome</keyword>
<keyword evidence="1" id="KW-0175">Coiled coil</keyword>
<dbReference type="AlphaFoldDB" id="A0A914DCT3"/>
<dbReference type="WBParaSite" id="ACRNAN_scaffold21939.g27915.t1">
    <property type="protein sequence ID" value="ACRNAN_scaffold21939.g27915.t1"/>
    <property type="gene ID" value="ACRNAN_scaffold21939.g27915"/>
</dbReference>
<reference evidence="3" key="1">
    <citation type="submission" date="2022-11" db="UniProtKB">
        <authorList>
            <consortium name="WormBaseParasite"/>
        </authorList>
    </citation>
    <scope>IDENTIFICATION</scope>
</reference>
<evidence type="ECO:0000313" key="3">
    <source>
        <dbReference type="WBParaSite" id="ACRNAN_scaffold21939.g27915.t1"/>
    </source>
</evidence>
<name>A0A914DCT3_9BILA</name>